<evidence type="ECO:0000313" key="10">
    <source>
        <dbReference type="Proteomes" id="UP000315017"/>
    </source>
</evidence>
<dbReference type="InterPro" id="IPR005744">
    <property type="entry name" value="Hy-lIII"/>
</dbReference>
<dbReference type="AlphaFoldDB" id="A0A517YCV7"/>
<dbReference type="InterPro" id="IPR004254">
    <property type="entry name" value="AdipoR/HlyIII-related"/>
</dbReference>
<feature type="transmembrane region" description="Helical" evidence="8">
    <location>
        <begin position="194"/>
        <end position="216"/>
    </location>
</feature>
<evidence type="ECO:0000256" key="8">
    <source>
        <dbReference type="SAM" id="Phobius"/>
    </source>
</evidence>
<dbReference type="EMBL" id="CP036274">
    <property type="protein sequence ID" value="QDU28061.1"/>
    <property type="molecule type" value="Genomic_DNA"/>
</dbReference>
<keyword evidence="3" id="KW-1003">Cell membrane</keyword>
<dbReference type="GO" id="GO:0005886">
    <property type="term" value="C:plasma membrane"/>
    <property type="evidence" value="ECO:0007669"/>
    <property type="project" value="UniProtKB-SubCell"/>
</dbReference>
<feature type="binding site" evidence="7">
    <location>
        <position position="198"/>
    </location>
    <ligand>
        <name>Zn(2+)</name>
        <dbReference type="ChEBI" id="CHEBI:29105"/>
    </ligand>
</feature>
<protein>
    <submittedName>
        <fullName evidence="9">Hemolysin-III related</fullName>
    </submittedName>
</protein>
<dbReference type="PANTHER" id="PTHR20855:SF3">
    <property type="entry name" value="LD03007P"/>
    <property type="match status" value="1"/>
</dbReference>
<evidence type="ECO:0000256" key="6">
    <source>
        <dbReference type="ARBA" id="ARBA00023136"/>
    </source>
</evidence>
<evidence type="ECO:0000256" key="2">
    <source>
        <dbReference type="ARBA" id="ARBA00008488"/>
    </source>
</evidence>
<dbReference type="GO" id="GO:0046872">
    <property type="term" value="F:metal ion binding"/>
    <property type="evidence" value="ECO:0007669"/>
    <property type="project" value="UniProtKB-KW"/>
</dbReference>
<evidence type="ECO:0000256" key="1">
    <source>
        <dbReference type="ARBA" id="ARBA00004651"/>
    </source>
</evidence>
<dbReference type="Proteomes" id="UP000315017">
    <property type="component" value="Chromosome"/>
</dbReference>
<dbReference type="PANTHER" id="PTHR20855">
    <property type="entry name" value="ADIPOR/PROGESTIN RECEPTOR-RELATED"/>
    <property type="match status" value="1"/>
</dbReference>
<dbReference type="OrthoDB" id="9813689at2"/>
<feature type="transmembrane region" description="Helical" evidence="8">
    <location>
        <begin position="54"/>
        <end position="74"/>
    </location>
</feature>
<feature type="transmembrane region" description="Helical" evidence="8">
    <location>
        <begin position="139"/>
        <end position="156"/>
    </location>
</feature>
<evidence type="ECO:0000256" key="5">
    <source>
        <dbReference type="ARBA" id="ARBA00022989"/>
    </source>
</evidence>
<keyword evidence="7" id="KW-0479">Metal-binding</keyword>
<name>A0A517YCV7_9BACT</name>
<feature type="transmembrane region" description="Helical" evidence="8">
    <location>
        <begin position="21"/>
        <end position="42"/>
    </location>
</feature>
<feature type="transmembrane region" description="Helical" evidence="8">
    <location>
        <begin position="113"/>
        <end position="132"/>
    </location>
</feature>
<dbReference type="RefSeq" id="WP_145089719.1">
    <property type="nucleotide sequence ID" value="NZ_CP036274.1"/>
</dbReference>
<feature type="transmembrane region" description="Helical" evidence="8">
    <location>
        <begin position="86"/>
        <end position="107"/>
    </location>
</feature>
<comment type="subcellular location">
    <subcellularLocation>
        <location evidence="1">Cell membrane</location>
        <topology evidence="1">Multi-pass membrane protein</topology>
    </subcellularLocation>
</comment>
<keyword evidence="4 8" id="KW-0812">Transmembrane</keyword>
<reference evidence="9 10" key="1">
    <citation type="submission" date="2019-02" db="EMBL/GenBank/DDBJ databases">
        <title>Deep-cultivation of Planctomycetes and their phenomic and genomic characterization uncovers novel biology.</title>
        <authorList>
            <person name="Wiegand S."/>
            <person name="Jogler M."/>
            <person name="Boedeker C."/>
            <person name="Pinto D."/>
            <person name="Vollmers J."/>
            <person name="Rivas-Marin E."/>
            <person name="Kohn T."/>
            <person name="Peeters S.H."/>
            <person name="Heuer A."/>
            <person name="Rast P."/>
            <person name="Oberbeckmann S."/>
            <person name="Bunk B."/>
            <person name="Jeske O."/>
            <person name="Meyerdierks A."/>
            <person name="Storesund J.E."/>
            <person name="Kallscheuer N."/>
            <person name="Luecker S."/>
            <person name="Lage O.M."/>
            <person name="Pohl T."/>
            <person name="Merkel B.J."/>
            <person name="Hornburger P."/>
            <person name="Mueller R.-W."/>
            <person name="Bruemmer F."/>
            <person name="Labrenz M."/>
            <person name="Spormann A.M."/>
            <person name="Op den Camp H."/>
            <person name="Overmann J."/>
            <person name="Amann R."/>
            <person name="Jetten M.S.M."/>
            <person name="Mascher T."/>
            <person name="Medema M.H."/>
            <person name="Devos D.P."/>
            <person name="Kaster A.-K."/>
            <person name="Ovreas L."/>
            <person name="Rohde M."/>
            <person name="Galperin M.Y."/>
            <person name="Jogler C."/>
        </authorList>
    </citation>
    <scope>NUCLEOTIDE SEQUENCE [LARGE SCALE GENOMIC DNA]</scope>
    <source>
        <strain evidence="9 10">ETA_A8</strain>
    </source>
</reference>
<dbReference type="NCBIfam" id="TIGR01065">
    <property type="entry name" value="hlyIII"/>
    <property type="match status" value="1"/>
</dbReference>
<keyword evidence="5 8" id="KW-1133">Transmembrane helix</keyword>
<dbReference type="Pfam" id="PF03006">
    <property type="entry name" value="HlyIII"/>
    <property type="match status" value="1"/>
</dbReference>
<organism evidence="9 10">
    <name type="scientific">Anatilimnocola aggregata</name>
    <dbReference type="NCBI Taxonomy" id="2528021"/>
    <lineage>
        <taxon>Bacteria</taxon>
        <taxon>Pseudomonadati</taxon>
        <taxon>Planctomycetota</taxon>
        <taxon>Planctomycetia</taxon>
        <taxon>Pirellulales</taxon>
        <taxon>Pirellulaceae</taxon>
        <taxon>Anatilimnocola</taxon>
    </lineage>
</organism>
<keyword evidence="10" id="KW-1185">Reference proteome</keyword>
<dbReference type="KEGG" id="aagg:ETAA8_31530"/>
<evidence type="ECO:0000256" key="4">
    <source>
        <dbReference type="ARBA" id="ARBA00022692"/>
    </source>
</evidence>
<keyword evidence="6 8" id="KW-0472">Membrane</keyword>
<evidence type="ECO:0000256" key="3">
    <source>
        <dbReference type="ARBA" id="ARBA00022475"/>
    </source>
</evidence>
<accession>A0A517YCV7</accession>
<feature type="binding site" evidence="7">
    <location>
        <position position="194"/>
    </location>
    <ligand>
        <name>Zn(2+)</name>
        <dbReference type="ChEBI" id="CHEBI:29105"/>
    </ligand>
</feature>
<gene>
    <name evidence="9" type="ORF">ETAA8_31530</name>
</gene>
<proteinExistence type="inferred from homology"/>
<sequence>MSELIATSEPNPSQGEEIANSVSHAVGVIAALVAGPLLIIQASEHGKPWGLSSAIVFVTSILVMYATSTLYHALPQSSAKRFFRTLEHCAIFLLIAGTYTPFTLVALRGAWGWAIFGIVWTLATMGIFLQWVGQTNRRWLPGVLYLGLAWVIVLAIRPLSLHLSHAGLMWLLAGGVAYTAGMAFFAAKWVPYFHFVWHLFVLAGTTCHFIAIWQYVI</sequence>
<feature type="binding site" evidence="7">
    <location>
        <position position="72"/>
    </location>
    <ligand>
        <name>Zn(2+)</name>
        <dbReference type="ChEBI" id="CHEBI:29105"/>
    </ligand>
</feature>
<evidence type="ECO:0000313" key="9">
    <source>
        <dbReference type="EMBL" id="QDU28061.1"/>
    </source>
</evidence>
<dbReference type="GO" id="GO:0140911">
    <property type="term" value="F:pore-forming activity"/>
    <property type="evidence" value="ECO:0007669"/>
    <property type="project" value="InterPro"/>
</dbReference>
<comment type="similarity">
    <text evidence="2">Belongs to the UPF0073 (Hly-III) family.</text>
</comment>
<feature type="transmembrane region" description="Helical" evidence="8">
    <location>
        <begin position="168"/>
        <end position="187"/>
    </location>
</feature>
<evidence type="ECO:0000256" key="7">
    <source>
        <dbReference type="PIRSR" id="PIRSR604254-1"/>
    </source>
</evidence>
<keyword evidence="7" id="KW-0862">Zinc</keyword>